<name>A0A6N7WB36_9FIRM</name>
<proteinExistence type="predicted"/>
<evidence type="ECO:0000256" key="1">
    <source>
        <dbReference type="SAM" id="MobiDB-lite"/>
    </source>
</evidence>
<keyword evidence="3" id="KW-1185">Reference proteome</keyword>
<feature type="region of interest" description="Disordered" evidence="1">
    <location>
        <begin position="75"/>
        <end position="98"/>
    </location>
</feature>
<protein>
    <submittedName>
        <fullName evidence="2">Uncharacterized protein</fullName>
    </submittedName>
</protein>
<dbReference type="Proteomes" id="UP000436047">
    <property type="component" value="Unassembled WGS sequence"/>
</dbReference>
<dbReference type="EMBL" id="VUMI01000080">
    <property type="protein sequence ID" value="MSS91792.1"/>
    <property type="molecule type" value="Genomic_DNA"/>
</dbReference>
<reference evidence="2 3" key="1">
    <citation type="submission" date="2019-08" db="EMBL/GenBank/DDBJ databases">
        <title>In-depth cultivation of the pig gut microbiome towards novel bacterial diversity and tailored functional studies.</title>
        <authorList>
            <person name="Wylensek D."/>
            <person name="Hitch T.C.A."/>
            <person name="Clavel T."/>
        </authorList>
    </citation>
    <scope>NUCLEOTIDE SEQUENCE [LARGE SCALE GENOMIC DNA]</scope>
    <source>
        <strain evidence="2 3">WCA-389-WT-23B</strain>
    </source>
</reference>
<comment type="caution">
    <text evidence="2">The sequence shown here is derived from an EMBL/GenBank/DDBJ whole genome shotgun (WGS) entry which is preliminary data.</text>
</comment>
<accession>A0A6N7WB36</accession>
<gene>
    <name evidence="2" type="ORF">FYJ45_27330</name>
</gene>
<sequence length="144" mass="16472">MVFWHEKLDVQKEMALSEHYMILTSAARDMQALDSRGNGGNYNMEELMQPYTQFRQDGHRSLYLYHGGQLLYSDETKRTGKDAENAPAPSLKKSGQREIRMVKEKKKPGNTASSMWRGAFPSPMRTIPSSINTALRIFIRTGEK</sequence>
<evidence type="ECO:0000313" key="3">
    <source>
        <dbReference type="Proteomes" id="UP000436047"/>
    </source>
</evidence>
<feature type="compositionally biased region" description="Basic and acidic residues" evidence="1">
    <location>
        <begin position="75"/>
        <end position="84"/>
    </location>
</feature>
<dbReference type="AlphaFoldDB" id="A0A6N7WB36"/>
<evidence type="ECO:0000313" key="2">
    <source>
        <dbReference type="EMBL" id="MSS91792.1"/>
    </source>
</evidence>
<organism evidence="2 3">
    <name type="scientific">Eisenbergiella porci</name>
    <dbReference type="NCBI Taxonomy" id="2652274"/>
    <lineage>
        <taxon>Bacteria</taxon>
        <taxon>Bacillati</taxon>
        <taxon>Bacillota</taxon>
        <taxon>Clostridia</taxon>
        <taxon>Lachnospirales</taxon>
        <taxon>Lachnospiraceae</taxon>
        <taxon>Eisenbergiella</taxon>
    </lineage>
</organism>